<feature type="non-terminal residue" evidence="1">
    <location>
        <position position="97"/>
    </location>
</feature>
<keyword evidence="2" id="KW-1185">Reference proteome</keyword>
<sequence length="97" mass="10927">QECVFYQSPYNITPGAYPVIWKIPGNEVFSTPEFKQVNSSIDWSKVPNIAPRKMVNGIFDSSTYPATDPDCWWSYKLCTTPNPSTGLKADYSICPEP</sequence>
<organism evidence="1 2">
    <name type="scientific">Racocetra persica</name>
    <dbReference type="NCBI Taxonomy" id="160502"/>
    <lineage>
        <taxon>Eukaryota</taxon>
        <taxon>Fungi</taxon>
        <taxon>Fungi incertae sedis</taxon>
        <taxon>Mucoromycota</taxon>
        <taxon>Glomeromycotina</taxon>
        <taxon>Glomeromycetes</taxon>
        <taxon>Diversisporales</taxon>
        <taxon>Gigasporaceae</taxon>
        <taxon>Racocetra</taxon>
    </lineage>
</organism>
<comment type="caution">
    <text evidence="1">The sequence shown here is derived from an EMBL/GenBank/DDBJ whole genome shotgun (WGS) entry which is preliminary data.</text>
</comment>
<name>A0ACA9SDZ9_9GLOM</name>
<gene>
    <name evidence="1" type="ORF">RPERSI_LOCUS30057</name>
</gene>
<reference evidence="1" key="1">
    <citation type="submission" date="2021-06" db="EMBL/GenBank/DDBJ databases">
        <authorList>
            <person name="Kallberg Y."/>
            <person name="Tangrot J."/>
            <person name="Rosling A."/>
        </authorList>
    </citation>
    <scope>NUCLEOTIDE SEQUENCE</scope>
    <source>
        <strain evidence="1">MA461A</strain>
    </source>
</reference>
<evidence type="ECO:0000313" key="1">
    <source>
        <dbReference type="EMBL" id="CAG8836779.1"/>
    </source>
</evidence>
<dbReference type="EMBL" id="CAJVQC010115686">
    <property type="protein sequence ID" value="CAG8836779.1"/>
    <property type="molecule type" value="Genomic_DNA"/>
</dbReference>
<proteinExistence type="predicted"/>
<feature type="non-terminal residue" evidence="1">
    <location>
        <position position="1"/>
    </location>
</feature>
<accession>A0ACA9SDZ9</accession>
<evidence type="ECO:0000313" key="2">
    <source>
        <dbReference type="Proteomes" id="UP000789920"/>
    </source>
</evidence>
<dbReference type="Proteomes" id="UP000789920">
    <property type="component" value="Unassembled WGS sequence"/>
</dbReference>
<protein>
    <submittedName>
        <fullName evidence="1">28798_t:CDS:1</fullName>
    </submittedName>
</protein>